<dbReference type="GO" id="GO:0006355">
    <property type="term" value="P:regulation of DNA-templated transcription"/>
    <property type="evidence" value="ECO:0007669"/>
    <property type="project" value="InterPro"/>
</dbReference>
<dbReference type="InterPro" id="IPR011006">
    <property type="entry name" value="CheY-like_superfamily"/>
</dbReference>
<feature type="DNA-binding region" description="OmpR/PhoB-type" evidence="3">
    <location>
        <begin position="124"/>
        <end position="222"/>
    </location>
</feature>
<organism evidence="6 7">
    <name type="scientific">Sphingomonas lycopersici</name>
    <dbReference type="NCBI Taxonomy" id="2951807"/>
    <lineage>
        <taxon>Bacteria</taxon>
        <taxon>Pseudomonadati</taxon>
        <taxon>Pseudomonadota</taxon>
        <taxon>Alphaproteobacteria</taxon>
        <taxon>Sphingomonadales</taxon>
        <taxon>Sphingomonadaceae</taxon>
        <taxon>Sphingomonas</taxon>
    </lineage>
</organism>
<dbReference type="EMBL" id="JANFAV010000001">
    <property type="protein sequence ID" value="MCW6533577.1"/>
    <property type="molecule type" value="Genomic_DNA"/>
</dbReference>
<dbReference type="InterPro" id="IPR001789">
    <property type="entry name" value="Sig_transdc_resp-reg_receiver"/>
</dbReference>
<dbReference type="InterPro" id="IPR039420">
    <property type="entry name" value="WalR-like"/>
</dbReference>
<dbReference type="Pfam" id="PF00072">
    <property type="entry name" value="Response_reg"/>
    <property type="match status" value="1"/>
</dbReference>
<sequence length="224" mass="24730">MRILLLEDEAELASALRTVLRRYDAVVDIVACLAEAEEAAAGASYDAILLDRQLPDGDGLSLIPWLRTRGLAAPVIVLTARREIDDRVDGLDAGADDYLSKPFAIEELLARLRAVMRRPSDMRADVEIFGELSFDFNGPEARVGGERLELTRRELLVLQVLLRRIGRTVSRQALEDAVYGFDDEIQSNTLDAHISRLRRKLAAAGAGLEVHPVRGIGYLLKQAS</sequence>
<dbReference type="CDD" id="cd00383">
    <property type="entry name" value="trans_reg_C"/>
    <property type="match status" value="1"/>
</dbReference>
<dbReference type="InterPro" id="IPR036388">
    <property type="entry name" value="WH-like_DNA-bd_sf"/>
</dbReference>
<dbReference type="Gene3D" id="6.10.250.690">
    <property type="match status" value="1"/>
</dbReference>
<dbReference type="SMART" id="SM00448">
    <property type="entry name" value="REC"/>
    <property type="match status" value="1"/>
</dbReference>
<dbReference type="GO" id="GO:0000156">
    <property type="term" value="F:phosphorelay response regulator activity"/>
    <property type="evidence" value="ECO:0007669"/>
    <property type="project" value="TreeGrafter"/>
</dbReference>
<evidence type="ECO:0000259" key="4">
    <source>
        <dbReference type="PROSITE" id="PS50110"/>
    </source>
</evidence>
<dbReference type="GO" id="GO:0000976">
    <property type="term" value="F:transcription cis-regulatory region binding"/>
    <property type="evidence" value="ECO:0007669"/>
    <property type="project" value="TreeGrafter"/>
</dbReference>
<evidence type="ECO:0000259" key="5">
    <source>
        <dbReference type="PROSITE" id="PS51755"/>
    </source>
</evidence>
<name>A0AA41Z658_9SPHN</name>
<comment type="caution">
    <text evidence="6">The sequence shown here is derived from an EMBL/GenBank/DDBJ whole genome shotgun (WGS) entry which is preliminary data.</text>
</comment>
<dbReference type="PROSITE" id="PS51755">
    <property type="entry name" value="OMPR_PHOB"/>
    <property type="match status" value="1"/>
</dbReference>
<feature type="modified residue" description="4-aspartylphosphate" evidence="2">
    <location>
        <position position="51"/>
    </location>
</feature>
<accession>A0AA41Z658</accession>
<dbReference type="RefSeq" id="WP_179514158.1">
    <property type="nucleotide sequence ID" value="NZ_JANFAV010000001.1"/>
</dbReference>
<keyword evidence="7" id="KW-1185">Reference proteome</keyword>
<protein>
    <submittedName>
        <fullName evidence="6">Response regulator transcription factor</fullName>
    </submittedName>
</protein>
<dbReference type="Pfam" id="PF00486">
    <property type="entry name" value="Trans_reg_C"/>
    <property type="match status" value="1"/>
</dbReference>
<dbReference type="InterPro" id="IPR001867">
    <property type="entry name" value="OmpR/PhoB-type_DNA-bd"/>
</dbReference>
<gene>
    <name evidence="6" type="ORF">NEE01_02125</name>
</gene>
<dbReference type="SUPFAM" id="SSF52172">
    <property type="entry name" value="CheY-like"/>
    <property type="match status" value="1"/>
</dbReference>
<evidence type="ECO:0000313" key="6">
    <source>
        <dbReference type="EMBL" id="MCW6533577.1"/>
    </source>
</evidence>
<dbReference type="GO" id="GO:0032993">
    <property type="term" value="C:protein-DNA complex"/>
    <property type="evidence" value="ECO:0007669"/>
    <property type="project" value="TreeGrafter"/>
</dbReference>
<proteinExistence type="predicted"/>
<evidence type="ECO:0000313" key="7">
    <source>
        <dbReference type="Proteomes" id="UP001165565"/>
    </source>
</evidence>
<keyword evidence="2" id="KW-0597">Phosphoprotein</keyword>
<dbReference type="PANTHER" id="PTHR48111">
    <property type="entry name" value="REGULATOR OF RPOS"/>
    <property type="match status" value="1"/>
</dbReference>
<dbReference type="AlphaFoldDB" id="A0AA41Z658"/>
<dbReference type="Proteomes" id="UP001165565">
    <property type="component" value="Unassembled WGS sequence"/>
</dbReference>
<dbReference type="PROSITE" id="PS50110">
    <property type="entry name" value="RESPONSE_REGULATORY"/>
    <property type="match status" value="1"/>
</dbReference>
<dbReference type="SMART" id="SM00862">
    <property type="entry name" value="Trans_reg_C"/>
    <property type="match status" value="1"/>
</dbReference>
<reference evidence="6" key="1">
    <citation type="submission" date="2022-06" db="EMBL/GenBank/DDBJ databases">
        <title>Sphingomonas sp. nov. isolated from rhizosphere soil of tomato.</title>
        <authorList>
            <person name="Dong H."/>
            <person name="Gao R."/>
        </authorList>
    </citation>
    <scope>NUCLEOTIDE SEQUENCE</scope>
    <source>
        <strain evidence="6">MMSM24</strain>
    </source>
</reference>
<evidence type="ECO:0000256" key="1">
    <source>
        <dbReference type="ARBA" id="ARBA00023125"/>
    </source>
</evidence>
<dbReference type="GO" id="GO:0005829">
    <property type="term" value="C:cytosol"/>
    <property type="evidence" value="ECO:0007669"/>
    <property type="project" value="TreeGrafter"/>
</dbReference>
<dbReference type="PANTHER" id="PTHR48111:SF36">
    <property type="entry name" value="TRANSCRIPTIONAL REGULATORY PROTEIN CUTR"/>
    <property type="match status" value="1"/>
</dbReference>
<evidence type="ECO:0000256" key="2">
    <source>
        <dbReference type="PROSITE-ProRule" id="PRU00169"/>
    </source>
</evidence>
<dbReference type="Gene3D" id="3.40.50.2300">
    <property type="match status" value="1"/>
</dbReference>
<dbReference type="Gene3D" id="1.10.10.10">
    <property type="entry name" value="Winged helix-like DNA-binding domain superfamily/Winged helix DNA-binding domain"/>
    <property type="match status" value="1"/>
</dbReference>
<feature type="domain" description="OmpR/PhoB-type" evidence="5">
    <location>
        <begin position="124"/>
        <end position="222"/>
    </location>
</feature>
<evidence type="ECO:0000256" key="3">
    <source>
        <dbReference type="PROSITE-ProRule" id="PRU01091"/>
    </source>
</evidence>
<feature type="domain" description="Response regulatory" evidence="4">
    <location>
        <begin position="2"/>
        <end position="116"/>
    </location>
</feature>
<keyword evidence="1 3" id="KW-0238">DNA-binding</keyword>